<feature type="transmembrane region" description="Helical" evidence="1">
    <location>
        <begin position="107"/>
        <end position="128"/>
    </location>
</feature>
<comment type="caution">
    <text evidence="3">The sequence shown here is derived from an EMBL/GenBank/DDBJ whole genome shotgun (WGS) entry which is preliminary data.</text>
</comment>
<feature type="transmembrane region" description="Helical" evidence="1">
    <location>
        <begin position="277"/>
        <end position="296"/>
    </location>
</feature>
<dbReference type="OrthoDB" id="264015at2759"/>
<reference evidence="3" key="1">
    <citation type="submission" date="2021-05" db="EMBL/GenBank/DDBJ databases">
        <title>The genome of the haptophyte Pavlova lutheri (Diacronema luteri, Pavlovales) - a model for lipid biosynthesis in eukaryotic algae.</title>
        <authorList>
            <person name="Hulatt C.J."/>
            <person name="Posewitz M.C."/>
        </authorList>
    </citation>
    <scope>NUCLEOTIDE SEQUENCE</scope>
    <source>
        <strain evidence="3">NIVA-4/92</strain>
    </source>
</reference>
<name>A0A8J5XD36_DIALT</name>
<feature type="transmembrane region" description="Helical" evidence="1">
    <location>
        <begin position="64"/>
        <end position="87"/>
    </location>
</feature>
<gene>
    <name evidence="3" type="ORF">KFE25_001061</name>
</gene>
<organism evidence="3 4">
    <name type="scientific">Diacronema lutheri</name>
    <name type="common">Unicellular marine alga</name>
    <name type="synonym">Monochrysis lutheri</name>
    <dbReference type="NCBI Taxonomy" id="2081491"/>
    <lineage>
        <taxon>Eukaryota</taxon>
        <taxon>Haptista</taxon>
        <taxon>Haptophyta</taxon>
        <taxon>Pavlovophyceae</taxon>
        <taxon>Pavlovales</taxon>
        <taxon>Pavlovaceae</taxon>
        <taxon>Diacronema</taxon>
    </lineage>
</organism>
<keyword evidence="1" id="KW-0812">Transmembrane</keyword>
<feature type="transmembrane region" description="Helical" evidence="1">
    <location>
        <begin position="164"/>
        <end position="185"/>
    </location>
</feature>
<dbReference type="PROSITE" id="PS50924">
    <property type="entry name" value="MHYT"/>
    <property type="match status" value="1"/>
</dbReference>
<accession>A0A8J5XD36</accession>
<dbReference type="OMA" id="MHFTGMN"/>
<dbReference type="InterPro" id="IPR005330">
    <property type="entry name" value="MHYT_dom"/>
</dbReference>
<protein>
    <recommendedName>
        <fullName evidence="2">MHYT domain-containing protein</fullName>
    </recommendedName>
</protein>
<evidence type="ECO:0000313" key="3">
    <source>
        <dbReference type="EMBL" id="KAG8461457.1"/>
    </source>
</evidence>
<feature type="transmembrane region" description="Helical" evidence="1">
    <location>
        <begin position="197"/>
        <end position="218"/>
    </location>
</feature>
<dbReference type="AlphaFoldDB" id="A0A8J5XD36"/>
<dbReference type="PANTHER" id="PTHR35152">
    <property type="entry name" value="DOMAIN SIGNALLING PROTEIN, PUTATIVE (AFU_ORTHOLOGUE AFUA_5G11310)-RELATED"/>
    <property type="match status" value="1"/>
</dbReference>
<keyword evidence="1" id="KW-0472">Membrane</keyword>
<proteinExistence type="predicted"/>
<evidence type="ECO:0000259" key="2">
    <source>
        <dbReference type="PROSITE" id="PS50924"/>
    </source>
</evidence>
<dbReference type="Pfam" id="PF03707">
    <property type="entry name" value="MHYT"/>
    <property type="match status" value="2"/>
</dbReference>
<dbReference type="EMBL" id="JAGTXO010000025">
    <property type="protein sequence ID" value="KAG8461457.1"/>
    <property type="molecule type" value="Genomic_DNA"/>
</dbReference>
<sequence>MPMPEYDVSAIVAACGADHALYTHWAQSFIALGTMISVLGAFTGLTTATYAFTVLRQPHLSHWYNFYSMSAGVSIGGSAIWTMHFVGMQALVLTTCTGVHVPHQFNAGITFASLIAACAIGGLCMYLVMPIGSSGGSDVAQLWRLPFKLRGHSLYLGKFSPARFAAATIALVAGVCIMHNMGMLAMSGPYVTYYDPAIVFASAALALVASAAGLFIVVQCAYVGAAWYSLLLRFIAALVIALAVNSVHYTGMLAATYHFTGDPRDNLMYGLGHNMDLPALAVLMVALTVTVVQLLGTHAHIAGLASVVTKVTPLTPATTGTNDR</sequence>
<dbReference type="PANTHER" id="PTHR35152:SF1">
    <property type="entry name" value="DOMAIN SIGNALLING PROTEIN, PUTATIVE (AFU_ORTHOLOGUE AFUA_5G11310)-RELATED"/>
    <property type="match status" value="1"/>
</dbReference>
<dbReference type="Proteomes" id="UP000751190">
    <property type="component" value="Unassembled WGS sequence"/>
</dbReference>
<evidence type="ECO:0000256" key="1">
    <source>
        <dbReference type="SAM" id="Phobius"/>
    </source>
</evidence>
<evidence type="ECO:0000313" key="4">
    <source>
        <dbReference type="Proteomes" id="UP000751190"/>
    </source>
</evidence>
<keyword evidence="1" id="KW-1133">Transmembrane helix</keyword>
<keyword evidence="4" id="KW-1185">Reference proteome</keyword>
<feature type="transmembrane region" description="Helical" evidence="1">
    <location>
        <begin position="29"/>
        <end position="52"/>
    </location>
</feature>
<feature type="domain" description="MHYT" evidence="2">
    <location>
        <begin position="25"/>
        <end position="258"/>
    </location>
</feature>
<feature type="transmembrane region" description="Helical" evidence="1">
    <location>
        <begin position="230"/>
        <end position="257"/>
    </location>
</feature>